<evidence type="ECO:0008006" key="4">
    <source>
        <dbReference type="Google" id="ProtNLM"/>
    </source>
</evidence>
<comment type="caution">
    <text evidence="2">The sequence shown here is derived from an EMBL/GenBank/DDBJ whole genome shotgun (WGS) entry which is preliminary data.</text>
</comment>
<dbReference type="SUPFAM" id="SSF52949">
    <property type="entry name" value="Macro domain-like"/>
    <property type="match status" value="1"/>
</dbReference>
<protein>
    <recommendedName>
        <fullName evidence="4">Macro domain-like protein</fullName>
    </recommendedName>
</protein>
<evidence type="ECO:0000256" key="1">
    <source>
        <dbReference type="SAM" id="MobiDB-lite"/>
    </source>
</evidence>
<dbReference type="Gene3D" id="3.40.220.10">
    <property type="entry name" value="Leucine Aminopeptidase, subunit E, domain 1"/>
    <property type="match status" value="1"/>
</dbReference>
<organism evidence="2 3">
    <name type="scientific">Paecilomyces lecythidis</name>
    <dbReference type="NCBI Taxonomy" id="3004212"/>
    <lineage>
        <taxon>Eukaryota</taxon>
        <taxon>Fungi</taxon>
        <taxon>Dikarya</taxon>
        <taxon>Ascomycota</taxon>
        <taxon>Pezizomycotina</taxon>
        <taxon>Eurotiomycetes</taxon>
        <taxon>Eurotiomycetidae</taxon>
        <taxon>Eurotiales</taxon>
        <taxon>Thermoascaceae</taxon>
        <taxon>Paecilomyces</taxon>
    </lineage>
</organism>
<proteinExistence type="predicted"/>
<name>A0ABR3YDR0_9EURO</name>
<feature type="region of interest" description="Disordered" evidence="1">
    <location>
        <begin position="175"/>
        <end position="196"/>
    </location>
</feature>
<dbReference type="InterPro" id="IPR043472">
    <property type="entry name" value="Macro_dom-like"/>
</dbReference>
<evidence type="ECO:0000313" key="3">
    <source>
        <dbReference type="Proteomes" id="UP001583193"/>
    </source>
</evidence>
<evidence type="ECO:0000313" key="2">
    <source>
        <dbReference type="EMBL" id="KAL1886450.1"/>
    </source>
</evidence>
<accession>A0ABR3YDR0</accession>
<dbReference type="Proteomes" id="UP001583193">
    <property type="component" value="Unassembled WGS sequence"/>
</dbReference>
<keyword evidence="3" id="KW-1185">Reference proteome</keyword>
<dbReference type="EMBL" id="JAVDPF010000001">
    <property type="protein sequence ID" value="KAL1886450.1"/>
    <property type="molecule type" value="Genomic_DNA"/>
</dbReference>
<reference evidence="2 3" key="1">
    <citation type="journal article" date="2024" name="IMA Fungus">
        <title>IMA Genome - F19 : A genome assembly and annotation guide to empower mycologists, including annotated draft genome sequences of Ceratocystis pirilliformis, Diaporthe australafricana, Fusarium ophioides, Paecilomyces lecythidis, and Sporothrix stenoceras.</title>
        <authorList>
            <person name="Aylward J."/>
            <person name="Wilson A.M."/>
            <person name="Visagie C.M."/>
            <person name="Spraker J."/>
            <person name="Barnes I."/>
            <person name="Buitendag C."/>
            <person name="Ceriani C."/>
            <person name="Del Mar Angel L."/>
            <person name="du Plessis D."/>
            <person name="Fuchs T."/>
            <person name="Gasser K."/>
            <person name="Kramer D."/>
            <person name="Li W."/>
            <person name="Munsamy K."/>
            <person name="Piso A."/>
            <person name="Price J.L."/>
            <person name="Sonnekus B."/>
            <person name="Thomas C."/>
            <person name="van der Nest A."/>
            <person name="van Dijk A."/>
            <person name="van Heerden A."/>
            <person name="van Vuuren N."/>
            <person name="Yilmaz N."/>
            <person name="Duong T.A."/>
            <person name="van der Merwe N.A."/>
            <person name="Wingfield M.J."/>
            <person name="Wingfield B.D."/>
        </authorList>
    </citation>
    <scope>NUCLEOTIDE SEQUENCE [LARGE SCALE GENOMIC DNA]</scope>
    <source>
        <strain evidence="2 3">CMW 18167</strain>
    </source>
</reference>
<gene>
    <name evidence="2" type="ORF">Plec18167_000381</name>
</gene>
<sequence>MPLHHIPEIILLCRENKFLTAFNDALPKYWPSYSNSASTATPNPPIHITTINESLNTLPSGTKFDLVVSPANSYGRLDGAFDDAISRKFCLSQKQPYDALTHAAQEALYEKWRGFAPPGTCTLVPFPEELRGNEFGCVWIGLCPTMRLPTNVKWDKEVVYECVWSLMGAVEGWNRDQDQDRDRSHKGKGGSSSRREKKIERILITPLATGVGKVSPEKWAAQFVLALKHFVDALERPGRWRKLDWMEIGDTAMEVERTWDL</sequence>